<dbReference type="Gene3D" id="3.40.50.150">
    <property type="entry name" value="Vaccinia Virus protein VP39"/>
    <property type="match status" value="1"/>
</dbReference>
<proteinExistence type="predicted"/>
<evidence type="ECO:0000256" key="1">
    <source>
        <dbReference type="SAM" id="MobiDB-lite"/>
    </source>
</evidence>
<dbReference type="SUPFAM" id="SSF53335">
    <property type="entry name" value="S-adenosyl-L-methionine-dependent methyltransferases"/>
    <property type="match status" value="1"/>
</dbReference>
<reference evidence="3" key="1">
    <citation type="submission" date="2021-01" db="EMBL/GenBank/DDBJ databases">
        <authorList>
            <person name="Corre E."/>
            <person name="Pelletier E."/>
            <person name="Niang G."/>
            <person name="Scheremetjew M."/>
            <person name="Finn R."/>
            <person name="Kale V."/>
            <person name="Holt S."/>
            <person name="Cochrane G."/>
            <person name="Meng A."/>
            <person name="Brown T."/>
            <person name="Cohen L."/>
        </authorList>
    </citation>
    <scope>NUCLEOTIDE SEQUENCE</scope>
    <source>
        <strain evidence="3">CCAP 1951/1</strain>
    </source>
</reference>
<evidence type="ECO:0000313" key="3">
    <source>
        <dbReference type="EMBL" id="CAD9140221.1"/>
    </source>
</evidence>
<name>A0A7S1MV08_NEODS</name>
<dbReference type="InterPro" id="IPR029063">
    <property type="entry name" value="SAM-dependent_MTases_sf"/>
</dbReference>
<evidence type="ECO:0000259" key="2">
    <source>
        <dbReference type="Pfam" id="PF08241"/>
    </source>
</evidence>
<dbReference type="InterPro" id="IPR013216">
    <property type="entry name" value="Methyltransf_11"/>
</dbReference>
<feature type="region of interest" description="Disordered" evidence="1">
    <location>
        <begin position="140"/>
        <end position="175"/>
    </location>
</feature>
<accession>A0A7S1MV08</accession>
<protein>
    <recommendedName>
        <fullName evidence="2">Methyltransferase type 11 domain-containing protein</fullName>
    </recommendedName>
</protein>
<dbReference type="CDD" id="cd02440">
    <property type="entry name" value="AdoMet_MTases"/>
    <property type="match status" value="1"/>
</dbReference>
<feature type="domain" description="Methyltransferase type 11" evidence="2">
    <location>
        <begin position="228"/>
        <end position="329"/>
    </location>
</feature>
<gene>
    <name evidence="3" type="ORF">NDES1114_LOCUS27270</name>
</gene>
<sequence length="377" mass="40027">MVSKGLVQLAATAGAGGSLAYLCAVVADNDLRKADAAAQYPHQTAVKTGERVVHREPCTAFSGHDAVVVERTYRLDRRYYTAEAQHALERETQSRSAVASALTLTCLRRRFWQWSFGAMTDTNPDGTPFVERYRALRLEPHEPADASQEGRGKKKTKRVETDANKHSSMLNGPSESMEVVDQSVVKCVDADPSAPCVADLTILCPEYLRKMVEVAALPSAGEAASCLVLGGGAGCLAASLAHNGSAGMRVASVDVEPRTLAVGQTHLGVTLPDGAVAATGDALKYAREHPNEHGTYDAVFVDVFSGGVVPPEFRVPFLKEMKRLVKPDGGKVVAFVPNAAGAYRLTSPAGAVFGAGNVEEKTTSVWGQTIIGCTRKS</sequence>
<dbReference type="AlphaFoldDB" id="A0A7S1MV08"/>
<organism evidence="3">
    <name type="scientific">Neobodo designis</name>
    <name type="common">Flagellated protozoan</name>
    <name type="synonym">Bodo designis</name>
    <dbReference type="NCBI Taxonomy" id="312471"/>
    <lineage>
        <taxon>Eukaryota</taxon>
        <taxon>Discoba</taxon>
        <taxon>Euglenozoa</taxon>
        <taxon>Kinetoplastea</taxon>
        <taxon>Metakinetoplastina</taxon>
        <taxon>Neobodonida</taxon>
        <taxon>Neobodo</taxon>
    </lineage>
</organism>
<feature type="compositionally biased region" description="Basic and acidic residues" evidence="1">
    <location>
        <begin position="140"/>
        <end position="151"/>
    </location>
</feature>
<dbReference type="GO" id="GO:0008757">
    <property type="term" value="F:S-adenosylmethionine-dependent methyltransferase activity"/>
    <property type="evidence" value="ECO:0007669"/>
    <property type="project" value="InterPro"/>
</dbReference>
<dbReference type="Pfam" id="PF08241">
    <property type="entry name" value="Methyltransf_11"/>
    <property type="match status" value="1"/>
</dbReference>
<dbReference type="EMBL" id="HBGF01040733">
    <property type="protein sequence ID" value="CAD9140221.1"/>
    <property type="molecule type" value="Transcribed_RNA"/>
</dbReference>